<evidence type="ECO:0000259" key="5">
    <source>
        <dbReference type="Pfam" id="PF01229"/>
    </source>
</evidence>
<dbReference type="RefSeq" id="WP_229803349.1">
    <property type="nucleotide sequence ID" value="NZ_BMQP01000020.1"/>
</dbReference>
<dbReference type="Pfam" id="PF01229">
    <property type="entry name" value="Glyco_hydro_39"/>
    <property type="match status" value="1"/>
</dbReference>
<dbReference type="InterPro" id="IPR017853">
    <property type="entry name" value="GH"/>
</dbReference>
<sequence length="458" mass="50849">MIPTKGRHQRRRPSWPVALGAGVVALALIIVAVMFSTEEDTPRGQLMTIPPTQTAPLLSPPPVTESWPRWGVTHTEYSADDEPSKVTERAAHLLSRVPMVQNQHIMGWGAGNPEPAPGKYDFRDLDARVKLMSESQAVPVITLCCAPDWMKGGSEGRTDWSQSSLETAPRREHFEDFAKLAATVARRYPTVKHFMVWNEFKGFWNNAQNRWDAEAYTELYNKVYDALKAVDEDIKVGGPYVPILSNKNVGNSQLRGAWGIADQRDLDAVEYWIANKKGADFIVIDAASVTKDAGIHPDEFTALGKFSAITTWLRQKSGDLPVWWAEWYVAPEDVDWSTERRTAVQAVAMMEFATSGAATALYWNPQRKAGEDCPGCLWRPGRGDELPMAGVLSGFTKWFPAGTRLETVTSSDPRVRVLAQQRMLVMVNTTGAAVTATVDGKQVELAPYEIKWSERGGV</sequence>
<feature type="domain" description="Glycosyl hydrolases family 39 N-terminal catalytic" evidence="5">
    <location>
        <begin position="120"/>
        <end position="239"/>
    </location>
</feature>
<keyword evidence="3" id="KW-0326">Glycosidase</keyword>
<evidence type="ECO:0000313" key="6">
    <source>
        <dbReference type="EMBL" id="GIH85735.1"/>
    </source>
</evidence>
<dbReference type="Proteomes" id="UP000655044">
    <property type="component" value="Unassembled WGS sequence"/>
</dbReference>
<dbReference type="InterPro" id="IPR051923">
    <property type="entry name" value="Glycosyl_Hydrolase_39"/>
</dbReference>
<accession>A0A8J3S411</accession>
<dbReference type="EMBL" id="BOOI01000038">
    <property type="protein sequence ID" value="GIH85735.1"/>
    <property type="molecule type" value="Genomic_DNA"/>
</dbReference>
<keyword evidence="2" id="KW-0378">Hydrolase</keyword>
<reference evidence="6" key="1">
    <citation type="submission" date="2021-01" db="EMBL/GenBank/DDBJ databases">
        <title>Whole genome shotgun sequence of Planobispora rosea NBRC 15558.</title>
        <authorList>
            <person name="Komaki H."/>
            <person name="Tamura T."/>
        </authorList>
    </citation>
    <scope>NUCLEOTIDE SEQUENCE</scope>
    <source>
        <strain evidence="6">NBRC 15558</strain>
    </source>
</reference>
<protein>
    <recommendedName>
        <fullName evidence="5">Glycosyl hydrolases family 39 N-terminal catalytic domain-containing protein</fullName>
    </recommendedName>
</protein>
<dbReference type="PANTHER" id="PTHR12631:SF10">
    <property type="entry name" value="BETA-XYLOSIDASE-LIKE PROTEIN-RELATED"/>
    <property type="match status" value="1"/>
</dbReference>
<dbReference type="Gene3D" id="3.20.20.80">
    <property type="entry name" value="Glycosidases"/>
    <property type="match status" value="1"/>
</dbReference>
<keyword evidence="4" id="KW-1133">Transmembrane helix</keyword>
<evidence type="ECO:0000256" key="4">
    <source>
        <dbReference type="SAM" id="Phobius"/>
    </source>
</evidence>
<dbReference type="PANTHER" id="PTHR12631">
    <property type="entry name" value="ALPHA-L-IDURONIDASE"/>
    <property type="match status" value="1"/>
</dbReference>
<organism evidence="6 7">
    <name type="scientific">Planobispora rosea</name>
    <dbReference type="NCBI Taxonomy" id="35762"/>
    <lineage>
        <taxon>Bacteria</taxon>
        <taxon>Bacillati</taxon>
        <taxon>Actinomycetota</taxon>
        <taxon>Actinomycetes</taxon>
        <taxon>Streptosporangiales</taxon>
        <taxon>Streptosporangiaceae</taxon>
        <taxon>Planobispora</taxon>
    </lineage>
</organism>
<evidence type="ECO:0000256" key="3">
    <source>
        <dbReference type="ARBA" id="ARBA00023295"/>
    </source>
</evidence>
<dbReference type="GO" id="GO:0004553">
    <property type="term" value="F:hydrolase activity, hydrolyzing O-glycosyl compounds"/>
    <property type="evidence" value="ECO:0007669"/>
    <property type="project" value="TreeGrafter"/>
</dbReference>
<comment type="similarity">
    <text evidence="1">Belongs to the glycosyl hydrolase 39 family.</text>
</comment>
<feature type="transmembrane region" description="Helical" evidence="4">
    <location>
        <begin position="15"/>
        <end position="35"/>
    </location>
</feature>
<keyword evidence="4" id="KW-0472">Membrane</keyword>
<dbReference type="AlphaFoldDB" id="A0A8J3S411"/>
<keyword evidence="4" id="KW-0812">Transmembrane</keyword>
<dbReference type="InterPro" id="IPR049166">
    <property type="entry name" value="GH39_cat"/>
</dbReference>
<evidence type="ECO:0000313" key="7">
    <source>
        <dbReference type="Proteomes" id="UP000655044"/>
    </source>
</evidence>
<keyword evidence="7" id="KW-1185">Reference proteome</keyword>
<proteinExistence type="inferred from homology"/>
<comment type="caution">
    <text evidence="6">The sequence shown here is derived from an EMBL/GenBank/DDBJ whole genome shotgun (WGS) entry which is preliminary data.</text>
</comment>
<evidence type="ECO:0000256" key="1">
    <source>
        <dbReference type="ARBA" id="ARBA00008875"/>
    </source>
</evidence>
<dbReference type="SUPFAM" id="SSF51445">
    <property type="entry name" value="(Trans)glycosidases"/>
    <property type="match status" value="1"/>
</dbReference>
<name>A0A8J3S411_PLARO</name>
<evidence type="ECO:0000256" key="2">
    <source>
        <dbReference type="ARBA" id="ARBA00022801"/>
    </source>
</evidence>
<gene>
    <name evidence="6" type="ORF">Pro02_41430</name>
</gene>